<dbReference type="InterPro" id="IPR029787">
    <property type="entry name" value="Nucleotide_cyclase"/>
</dbReference>
<dbReference type="Proteomes" id="UP000467193">
    <property type="component" value="Chromosome"/>
</dbReference>
<keyword evidence="11" id="KW-1185">Reference proteome</keyword>
<dbReference type="AlphaFoldDB" id="A0A7I7QVV3"/>
<feature type="transmembrane region" description="Helical" evidence="7">
    <location>
        <begin position="64"/>
        <end position="86"/>
    </location>
</feature>
<dbReference type="GO" id="GO:0004016">
    <property type="term" value="F:adenylate cyclase activity"/>
    <property type="evidence" value="ECO:0007669"/>
    <property type="project" value="UniProtKB-ARBA"/>
</dbReference>
<accession>A0A7I7QVV3</accession>
<evidence type="ECO:0000256" key="7">
    <source>
        <dbReference type="SAM" id="Phobius"/>
    </source>
</evidence>
<dbReference type="Pfam" id="PF00672">
    <property type="entry name" value="HAMP"/>
    <property type="match status" value="1"/>
</dbReference>
<dbReference type="Gene3D" id="6.10.340.10">
    <property type="match status" value="1"/>
</dbReference>
<proteinExistence type="inferred from homology"/>
<dbReference type="RefSeq" id="WP_246230764.1">
    <property type="nucleotide sequence ID" value="NZ_AP022588.1"/>
</dbReference>
<dbReference type="PANTHER" id="PTHR43081:SF17">
    <property type="entry name" value="BLL5647 PROTEIN"/>
    <property type="match status" value="1"/>
</dbReference>
<feature type="transmembrane region" description="Helical" evidence="7">
    <location>
        <begin position="21"/>
        <end position="44"/>
    </location>
</feature>
<dbReference type="SUPFAM" id="SSF158472">
    <property type="entry name" value="HAMP domain-like"/>
    <property type="match status" value="1"/>
</dbReference>
<evidence type="ECO:0000259" key="9">
    <source>
        <dbReference type="PROSITE" id="PS50885"/>
    </source>
</evidence>
<evidence type="ECO:0000256" key="1">
    <source>
        <dbReference type="ARBA" id="ARBA00004651"/>
    </source>
</evidence>
<feature type="transmembrane region" description="Helical" evidence="7">
    <location>
        <begin position="142"/>
        <end position="162"/>
    </location>
</feature>
<dbReference type="GO" id="GO:0035556">
    <property type="term" value="P:intracellular signal transduction"/>
    <property type="evidence" value="ECO:0007669"/>
    <property type="project" value="InterPro"/>
</dbReference>
<comment type="subcellular location">
    <subcellularLocation>
        <location evidence="1">Cell membrane</location>
        <topology evidence="1">Multi-pass membrane protein</topology>
    </subcellularLocation>
</comment>
<evidence type="ECO:0000313" key="10">
    <source>
        <dbReference type="EMBL" id="BBY30385.1"/>
    </source>
</evidence>
<dbReference type="PROSITE" id="PS50125">
    <property type="entry name" value="GUANYLATE_CYCLASE_2"/>
    <property type="match status" value="1"/>
</dbReference>
<dbReference type="PROSITE" id="PS50885">
    <property type="entry name" value="HAMP"/>
    <property type="match status" value="1"/>
</dbReference>
<dbReference type="Pfam" id="PF00211">
    <property type="entry name" value="Guanylate_cyc"/>
    <property type="match status" value="1"/>
</dbReference>
<dbReference type="Gene3D" id="3.30.70.1230">
    <property type="entry name" value="Nucleotide cyclase"/>
    <property type="match status" value="1"/>
</dbReference>
<evidence type="ECO:0000256" key="3">
    <source>
        <dbReference type="ARBA" id="ARBA00022475"/>
    </source>
</evidence>
<name>A0A7I7QVV3_9MYCO</name>
<feature type="transmembrane region" description="Helical" evidence="7">
    <location>
        <begin position="225"/>
        <end position="245"/>
    </location>
</feature>
<evidence type="ECO:0000256" key="6">
    <source>
        <dbReference type="ARBA" id="ARBA00023136"/>
    </source>
</evidence>
<dbReference type="SMART" id="SM00304">
    <property type="entry name" value="HAMP"/>
    <property type="match status" value="1"/>
</dbReference>
<sequence>MTPVRNDQSRTPRRVSATRLGVRYALGLTLAQLVTAAEVAAVVISLSLQVHGAEAAGLSTPFNLALAIGLIVGGVIATACGGYLIVAPSLRWYVSGDPPDAVQRSSAIDANRRQSILLLATWLVGGAVLLAANTRAGIGVELLLLLAVSFGCTSSVSTGMLFTQPILRPVVAAASKEFVSRETAPGVTARLVLMWLVNSALPTATIALIVVFAANGWLIPTSASVVVPVVVLSAASVALSLRALILVSKSISDPLNDVVAAMAEVERGELGRTVDVYEQSEIGRLQNGFNRMVAGLLERDRLRDLFDRHVGPDVARLAVESGGGAESDEVRDVAILFIDLAGSTRLPSTRSPREVAALLNDFFRIVVAAVDERGGLINKFQGDAALAVFGAPVATEHAAEAALRTARALADDLRRLPDVDFGIGVSAGPVFAGNIGAENRYEYTVIGDPVNEAARLADAAKVVDGRALASGAATDRVDDAERAHWEIRDPILLRGRAEPTRISVRLVAHRD</sequence>
<dbReference type="SMART" id="SM00044">
    <property type="entry name" value="CYCc"/>
    <property type="match status" value="1"/>
</dbReference>
<evidence type="ECO:0000256" key="2">
    <source>
        <dbReference type="ARBA" id="ARBA00005381"/>
    </source>
</evidence>
<keyword evidence="4 7" id="KW-0812">Transmembrane</keyword>
<dbReference type="PANTHER" id="PTHR43081">
    <property type="entry name" value="ADENYLATE CYCLASE, TERMINAL-DIFFERENTIATION SPECIFIC-RELATED"/>
    <property type="match status" value="1"/>
</dbReference>
<dbReference type="InterPro" id="IPR050697">
    <property type="entry name" value="Adenylyl/Guanylyl_Cyclase_3/4"/>
</dbReference>
<keyword evidence="3" id="KW-1003">Cell membrane</keyword>
<feature type="transmembrane region" description="Helical" evidence="7">
    <location>
        <begin position="116"/>
        <end position="136"/>
    </location>
</feature>
<feature type="transmembrane region" description="Helical" evidence="7">
    <location>
        <begin position="191"/>
        <end position="219"/>
    </location>
</feature>
<keyword evidence="5 7" id="KW-1133">Transmembrane helix</keyword>
<dbReference type="EMBL" id="AP022588">
    <property type="protein sequence ID" value="BBY30385.1"/>
    <property type="molecule type" value="Genomic_DNA"/>
</dbReference>
<dbReference type="CDD" id="cd06225">
    <property type="entry name" value="HAMP"/>
    <property type="match status" value="1"/>
</dbReference>
<dbReference type="SUPFAM" id="SSF55073">
    <property type="entry name" value="Nucleotide cyclase"/>
    <property type="match status" value="1"/>
</dbReference>
<reference evidence="10 11" key="1">
    <citation type="journal article" date="2019" name="Emerg. Microbes Infect.">
        <title>Comprehensive subspecies identification of 175 nontuberculous mycobacteria species based on 7547 genomic profiles.</title>
        <authorList>
            <person name="Matsumoto Y."/>
            <person name="Kinjo T."/>
            <person name="Motooka D."/>
            <person name="Nabeya D."/>
            <person name="Jung N."/>
            <person name="Uechi K."/>
            <person name="Horii T."/>
            <person name="Iida T."/>
            <person name="Fujita J."/>
            <person name="Nakamura S."/>
        </authorList>
    </citation>
    <scope>NUCLEOTIDE SEQUENCE [LARGE SCALE GENOMIC DNA]</scope>
    <source>
        <strain evidence="10 11">JCM 17899</strain>
    </source>
</reference>
<dbReference type="CDD" id="cd07302">
    <property type="entry name" value="CHD"/>
    <property type="match status" value="1"/>
</dbReference>
<evidence type="ECO:0000256" key="5">
    <source>
        <dbReference type="ARBA" id="ARBA00022989"/>
    </source>
</evidence>
<feature type="domain" description="HAMP" evidence="9">
    <location>
        <begin position="249"/>
        <end position="301"/>
    </location>
</feature>
<evidence type="ECO:0000259" key="8">
    <source>
        <dbReference type="PROSITE" id="PS50125"/>
    </source>
</evidence>
<evidence type="ECO:0000256" key="4">
    <source>
        <dbReference type="ARBA" id="ARBA00022692"/>
    </source>
</evidence>
<feature type="domain" description="Guanylate cyclase" evidence="8">
    <location>
        <begin position="334"/>
        <end position="457"/>
    </location>
</feature>
<dbReference type="GO" id="GO:0005886">
    <property type="term" value="C:plasma membrane"/>
    <property type="evidence" value="ECO:0007669"/>
    <property type="project" value="UniProtKB-SubCell"/>
</dbReference>
<dbReference type="InterPro" id="IPR003660">
    <property type="entry name" value="HAMP_dom"/>
</dbReference>
<protein>
    <submittedName>
        <fullName evidence="10">Putative adenylate cyclase</fullName>
    </submittedName>
</protein>
<keyword evidence="6 7" id="KW-0472">Membrane</keyword>
<dbReference type="KEGG" id="msei:MSEDJ_44810"/>
<gene>
    <name evidence="10" type="ORF">MSEDJ_44810</name>
</gene>
<evidence type="ECO:0000313" key="11">
    <source>
        <dbReference type="Proteomes" id="UP000467193"/>
    </source>
</evidence>
<comment type="similarity">
    <text evidence="2">Belongs to the adenylyl cyclase class-3 family.</text>
</comment>
<organism evidence="10 11">
    <name type="scientific">Mycolicibacterium sediminis</name>
    <dbReference type="NCBI Taxonomy" id="1286180"/>
    <lineage>
        <taxon>Bacteria</taxon>
        <taxon>Bacillati</taxon>
        <taxon>Actinomycetota</taxon>
        <taxon>Actinomycetes</taxon>
        <taxon>Mycobacteriales</taxon>
        <taxon>Mycobacteriaceae</taxon>
        <taxon>Mycolicibacterium</taxon>
    </lineage>
</organism>
<dbReference type="GO" id="GO:0006171">
    <property type="term" value="P:cAMP biosynthetic process"/>
    <property type="evidence" value="ECO:0007669"/>
    <property type="project" value="TreeGrafter"/>
</dbReference>
<dbReference type="InterPro" id="IPR001054">
    <property type="entry name" value="A/G_cyclase"/>
</dbReference>